<proteinExistence type="predicted"/>
<accession>A0A927IBT8</accession>
<keyword evidence="3" id="KW-1185">Reference proteome</keyword>
<dbReference type="EMBL" id="JACXYU010000002">
    <property type="protein sequence ID" value="MBD3931215.1"/>
    <property type="molecule type" value="Genomic_DNA"/>
</dbReference>
<organism evidence="2 3">
    <name type="scientific">Streptomyces chumphonensis</name>
    <dbReference type="NCBI Taxonomy" id="1214925"/>
    <lineage>
        <taxon>Bacteria</taxon>
        <taxon>Bacillati</taxon>
        <taxon>Actinomycetota</taxon>
        <taxon>Actinomycetes</taxon>
        <taxon>Kitasatosporales</taxon>
        <taxon>Streptomycetaceae</taxon>
        <taxon>Streptomyces</taxon>
    </lineage>
</organism>
<feature type="compositionally biased region" description="Basic and acidic residues" evidence="1">
    <location>
        <begin position="94"/>
        <end position="112"/>
    </location>
</feature>
<gene>
    <name evidence="2" type="ORF">IF129_06525</name>
</gene>
<dbReference type="Proteomes" id="UP000632289">
    <property type="component" value="Unassembled WGS sequence"/>
</dbReference>
<dbReference type="AlphaFoldDB" id="A0A927IBT8"/>
<protein>
    <submittedName>
        <fullName evidence="2">Phage DNA packaging protein J</fullName>
    </submittedName>
</protein>
<evidence type="ECO:0000313" key="2">
    <source>
        <dbReference type="EMBL" id="MBD3931215.1"/>
    </source>
</evidence>
<name>A0A927IBT8_9ACTN</name>
<feature type="region of interest" description="Disordered" evidence="1">
    <location>
        <begin position="69"/>
        <end position="112"/>
    </location>
</feature>
<dbReference type="RefSeq" id="WP_191208514.1">
    <property type="nucleotide sequence ID" value="NZ_JACXYU010000002.1"/>
</dbReference>
<sequence length="112" mass="11567">MAVDRRTHSLVSGPRPGRSGPFRTTAGQRTGARHRPFGGQRLARGYPIAGSCCSPRIHPTGLAAVTCPAPAGPGVAPARDRDRAVGSGVPADGWARRGDACADDDKSPAQRT</sequence>
<evidence type="ECO:0000313" key="3">
    <source>
        <dbReference type="Proteomes" id="UP000632289"/>
    </source>
</evidence>
<comment type="caution">
    <text evidence="2">The sequence shown here is derived from an EMBL/GenBank/DDBJ whole genome shotgun (WGS) entry which is preliminary data.</text>
</comment>
<reference evidence="2" key="1">
    <citation type="submission" date="2020-09" db="EMBL/GenBank/DDBJ databases">
        <title>Secondary metabolite and genome analysis of marine Streptomyces chumphonensis KK1-2T.</title>
        <authorList>
            <person name="Phongsopitanun W."/>
            <person name="Kanchanasin P."/>
            <person name="Pittayakhajonwut P."/>
            <person name="Suwanborirux K."/>
            <person name="Tanasupawat S."/>
        </authorList>
    </citation>
    <scope>NUCLEOTIDE SEQUENCE</scope>
    <source>
        <strain evidence="2">KK1-2</strain>
    </source>
</reference>
<evidence type="ECO:0000256" key="1">
    <source>
        <dbReference type="SAM" id="MobiDB-lite"/>
    </source>
</evidence>
<feature type="region of interest" description="Disordered" evidence="1">
    <location>
        <begin position="1"/>
        <end position="41"/>
    </location>
</feature>